<dbReference type="Gene3D" id="3.30.450.180">
    <property type="match status" value="1"/>
</dbReference>
<dbReference type="EMBL" id="JBIRGQ010000002">
    <property type="protein sequence ID" value="MFH8545348.1"/>
    <property type="molecule type" value="Genomic_DNA"/>
</dbReference>
<feature type="compositionally biased region" description="Gly residues" evidence="1">
    <location>
        <begin position="318"/>
        <end position="334"/>
    </location>
</feature>
<sequence>MPAPTPTPTPIPIPTPVPVDTAAPARQGDRIRRSELADFLRSRRERITPEQAGLPRGKRRRTPGLRREEVAQLSTVGVTWYTWLEQGRAIHVSAQVLDALSRALMLDAGERAHLFQLAGTADPSPAAEIASVPQGLLRIVTQLEPYPACVQNARYDILAYNATYGNLLADLDVLPPEDRNCMWLTFTHPAWQAAMEDRDETMRRMVARFRARMAGHLADPAWKTLLRRMRKASPVFCELWERHEVMQAVDQSKRFNNSAVGPLHFTYHGLWLGPAEGPRLGTYVPADARSQRATEELYRLVKAGRVGSRASGPEDSGRGGPEGGRTSGPAGGRTGSPADEGQ</sequence>
<feature type="compositionally biased region" description="Pro residues" evidence="1">
    <location>
        <begin position="1"/>
        <end position="17"/>
    </location>
</feature>
<dbReference type="InterPro" id="IPR001387">
    <property type="entry name" value="Cro/C1-type_HTH"/>
</dbReference>
<evidence type="ECO:0000256" key="1">
    <source>
        <dbReference type="SAM" id="MobiDB-lite"/>
    </source>
</evidence>
<feature type="domain" description="HTH cro/C1-type" evidence="2">
    <location>
        <begin position="39"/>
        <end position="111"/>
    </location>
</feature>
<dbReference type="Pfam" id="PF17765">
    <property type="entry name" value="MLTR_LBD"/>
    <property type="match status" value="1"/>
</dbReference>
<accession>A0ABW7QK60</accession>
<dbReference type="Gene3D" id="1.10.260.40">
    <property type="entry name" value="lambda repressor-like DNA-binding domains"/>
    <property type="match status" value="1"/>
</dbReference>
<gene>
    <name evidence="3" type="ORF">ACH4F9_10160</name>
</gene>
<dbReference type="RefSeq" id="WP_397710270.1">
    <property type="nucleotide sequence ID" value="NZ_JBIRGN010000002.1"/>
</dbReference>
<organism evidence="3 4">
    <name type="scientific">Streptomyces longisporoflavus</name>
    <dbReference type="NCBI Taxonomy" id="28044"/>
    <lineage>
        <taxon>Bacteria</taxon>
        <taxon>Bacillati</taxon>
        <taxon>Actinomycetota</taxon>
        <taxon>Actinomycetes</taxon>
        <taxon>Kitasatosporales</taxon>
        <taxon>Streptomycetaceae</taxon>
        <taxon>Streptomyces</taxon>
    </lineage>
</organism>
<dbReference type="PANTHER" id="PTHR35010">
    <property type="entry name" value="BLL4672 PROTEIN-RELATED"/>
    <property type="match status" value="1"/>
</dbReference>
<dbReference type="Proteomes" id="UP001610818">
    <property type="component" value="Unassembled WGS sequence"/>
</dbReference>
<keyword evidence="4" id="KW-1185">Reference proteome</keyword>
<dbReference type="InterPro" id="IPR010982">
    <property type="entry name" value="Lambda_DNA-bd_dom_sf"/>
</dbReference>
<dbReference type="CDD" id="cd00093">
    <property type="entry name" value="HTH_XRE"/>
    <property type="match status" value="1"/>
</dbReference>
<dbReference type="SMART" id="SM00530">
    <property type="entry name" value="HTH_XRE"/>
    <property type="match status" value="1"/>
</dbReference>
<evidence type="ECO:0000313" key="3">
    <source>
        <dbReference type="EMBL" id="MFH8545348.1"/>
    </source>
</evidence>
<evidence type="ECO:0000313" key="4">
    <source>
        <dbReference type="Proteomes" id="UP001610818"/>
    </source>
</evidence>
<dbReference type="PANTHER" id="PTHR35010:SF2">
    <property type="entry name" value="BLL4672 PROTEIN"/>
    <property type="match status" value="1"/>
</dbReference>
<dbReference type="InterPro" id="IPR041413">
    <property type="entry name" value="MLTR_LBD"/>
</dbReference>
<proteinExistence type="predicted"/>
<evidence type="ECO:0000259" key="2">
    <source>
        <dbReference type="SMART" id="SM00530"/>
    </source>
</evidence>
<reference evidence="3 4" key="1">
    <citation type="submission" date="2024-10" db="EMBL/GenBank/DDBJ databases">
        <title>The Natural Products Discovery Center: Release of the First 8490 Sequenced Strains for Exploring Actinobacteria Biosynthetic Diversity.</title>
        <authorList>
            <person name="Kalkreuter E."/>
            <person name="Kautsar S.A."/>
            <person name="Yang D."/>
            <person name="Bader C.D."/>
            <person name="Teijaro C.N."/>
            <person name="Fluegel L."/>
            <person name="Davis C.M."/>
            <person name="Simpson J.R."/>
            <person name="Lauterbach L."/>
            <person name="Steele A.D."/>
            <person name="Gui C."/>
            <person name="Meng S."/>
            <person name="Li G."/>
            <person name="Viehrig K."/>
            <person name="Ye F."/>
            <person name="Su P."/>
            <person name="Kiefer A.F."/>
            <person name="Nichols A."/>
            <person name="Cepeda A.J."/>
            <person name="Yan W."/>
            <person name="Fan B."/>
            <person name="Jiang Y."/>
            <person name="Adhikari A."/>
            <person name="Zheng C.-J."/>
            <person name="Schuster L."/>
            <person name="Cowan T.M."/>
            <person name="Smanski M.J."/>
            <person name="Chevrette M.G."/>
            <person name="De Carvalho L.P.S."/>
            <person name="Shen B."/>
        </authorList>
    </citation>
    <scope>NUCLEOTIDE SEQUENCE [LARGE SCALE GENOMIC DNA]</scope>
    <source>
        <strain evidence="3 4">NPDC017990</strain>
    </source>
</reference>
<protein>
    <submittedName>
        <fullName evidence="3">Helix-turn-helix transcriptional regulator</fullName>
    </submittedName>
</protein>
<feature type="region of interest" description="Disordered" evidence="1">
    <location>
        <begin position="1"/>
        <end position="32"/>
    </location>
</feature>
<dbReference type="Pfam" id="PF13560">
    <property type="entry name" value="HTH_31"/>
    <property type="match status" value="1"/>
</dbReference>
<comment type="caution">
    <text evidence="3">The sequence shown here is derived from an EMBL/GenBank/DDBJ whole genome shotgun (WGS) entry which is preliminary data.</text>
</comment>
<name>A0ABW7QK60_9ACTN</name>
<feature type="region of interest" description="Disordered" evidence="1">
    <location>
        <begin position="303"/>
        <end position="342"/>
    </location>
</feature>